<dbReference type="GO" id="GO:0016787">
    <property type="term" value="F:hydrolase activity"/>
    <property type="evidence" value="ECO:0007669"/>
    <property type="project" value="UniProtKB-KW"/>
</dbReference>
<keyword evidence="1" id="KW-0378">Hydrolase</keyword>
<organism evidence="1 2">
    <name type="scientific">Clostridium sartagoforme AAU1</name>
    <dbReference type="NCBI Taxonomy" id="1202534"/>
    <lineage>
        <taxon>Bacteria</taxon>
        <taxon>Bacillati</taxon>
        <taxon>Bacillota</taxon>
        <taxon>Clostridia</taxon>
        <taxon>Eubacteriales</taxon>
        <taxon>Clostridiaceae</taxon>
        <taxon>Clostridium</taxon>
    </lineage>
</organism>
<keyword evidence="2" id="KW-1185">Reference proteome</keyword>
<reference evidence="1 2" key="1">
    <citation type="submission" date="2013-03" db="EMBL/GenBank/DDBJ databases">
        <title>Whole genome shotgun sequencing of Clostridium sartagoforme AAU1.</title>
        <authorList>
            <person name="Joshi C.G."/>
            <person name="Duggirala S.M."/>
            <person name="Nathani N.M."/>
            <person name="Bhatt V.D."/>
            <person name="Patel A.K."/>
            <person name="Pandya P.R."/>
            <person name="KaPatel J.A."/>
        </authorList>
    </citation>
    <scope>NUCLEOTIDE SEQUENCE [LARGE SCALE GENOMIC DNA]</scope>
    <source>
        <strain evidence="1 2">AAU1</strain>
    </source>
</reference>
<proteinExistence type="predicted"/>
<evidence type="ECO:0000313" key="2">
    <source>
        <dbReference type="Proteomes" id="UP000013988"/>
    </source>
</evidence>
<evidence type="ECO:0000313" key="1">
    <source>
        <dbReference type="EMBL" id="EOR20243.1"/>
    </source>
</evidence>
<dbReference type="PATRIC" id="fig|1202534.3.peg.3588"/>
<dbReference type="RefSeq" id="WP_016208819.1">
    <property type="nucleotide sequence ID" value="NZ_ASRV01000215.1"/>
</dbReference>
<accession>R9BT43</accession>
<dbReference type="EMBL" id="ASRV01000215">
    <property type="protein sequence ID" value="EOR20243.1"/>
    <property type="molecule type" value="Genomic_DNA"/>
</dbReference>
<sequence>MYHYGFISKDEIKTFLSNLSVVEGEIVVNSVEISEWFVDVYYKEVIGFFMNPLNIYAYDRLSKALEIAIRLHEITLEDLLKEDEYVYSLLRNSSSEEVINLIESINSQVRLIENKDKYDIFQKNKIRLIDPTINIGGKRYKTSEKSSFVKILNEKALKKSEEGIFIKIG</sequence>
<name>R9BT43_9CLOT</name>
<gene>
    <name evidence="1" type="ORF">A500_18007</name>
</gene>
<dbReference type="AlphaFoldDB" id="R9BT43"/>
<comment type="caution">
    <text evidence="1">The sequence shown here is derived from an EMBL/GenBank/DDBJ whole genome shotgun (WGS) entry which is preliminary data.</text>
</comment>
<protein>
    <submittedName>
        <fullName evidence="1">Putative metal-dependent phosphohydrolase</fullName>
    </submittedName>
</protein>
<dbReference type="Proteomes" id="UP000013988">
    <property type="component" value="Unassembled WGS sequence"/>
</dbReference>